<organism evidence="2 3">
    <name type="scientific">Collinsella aerofaciens</name>
    <dbReference type="NCBI Taxonomy" id="74426"/>
    <lineage>
        <taxon>Bacteria</taxon>
        <taxon>Bacillati</taxon>
        <taxon>Actinomycetota</taxon>
        <taxon>Coriobacteriia</taxon>
        <taxon>Coriobacteriales</taxon>
        <taxon>Coriobacteriaceae</taxon>
        <taxon>Collinsella</taxon>
    </lineage>
</organism>
<dbReference type="Proteomes" id="UP000361836">
    <property type="component" value="Unassembled WGS sequence"/>
</dbReference>
<sequence length="245" mass="26307">MNRCNTYMIEPNAPKKPTAVNIFGMVLQTIFAVVLYVVAVDMMCLLTTWLGGFMFEVGEGNTVIPLHSWRLVTFRAYWVVLGVAVVAALARKWIVLLTGERESDMCELLGAIEGAGAFASAVCAIVCLLGYAAAFDWWAGVTGKMASDSRANDYLLWAVVLTIGTIVEWRIVEGVLKALFPGEHKFHGLRFASACVITPLLALVPTALVIIVCALVVGLFAGILFASLVIPVVIAAIGIAIAMSR</sequence>
<name>A0A5K1JG57_9ACTN</name>
<keyword evidence="3" id="KW-1185">Reference proteome</keyword>
<keyword evidence="1" id="KW-0472">Membrane</keyword>
<accession>A0A5K1JG57</accession>
<feature type="transmembrane region" description="Helical" evidence="1">
    <location>
        <begin position="108"/>
        <end position="134"/>
    </location>
</feature>
<dbReference type="EMBL" id="CABWIE010000036">
    <property type="protein sequence ID" value="VWM03524.1"/>
    <property type="molecule type" value="Genomic_DNA"/>
</dbReference>
<dbReference type="AlphaFoldDB" id="A0A5K1JG57"/>
<evidence type="ECO:0000256" key="1">
    <source>
        <dbReference type="SAM" id="Phobius"/>
    </source>
</evidence>
<feature type="transmembrane region" description="Helical" evidence="1">
    <location>
        <begin position="76"/>
        <end position="96"/>
    </location>
</feature>
<feature type="transmembrane region" description="Helical" evidence="1">
    <location>
        <begin position="20"/>
        <end position="39"/>
    </location>
</feature>
<evidence type="ECO:0000313" key="3">
    <source>
        <dbReference type="Proteomes" id="UP000361836"/>
    </source>
</evidence>
<gene>
    <name evidence="2" type="ORF">KCJAJFAP_01314</name>
</gene>
<evidence type="ECO:0000313" key="2">
    <source>
        <dbReference type="EMBL" id="VWM03524.1"/>
    </source>
</evidence>
<reference evidence="2 3" key="1">
    <citation type="submission" date="2019-10" db="EMBL/GenBank/DDBJ databases">
        <authorList>
            <person name="Wolf R A."/>
        </authorList>
    </citation>
    <scope>NUCLEOTIDE SEQUENCE [LARGE SCALE GENOMIC DNA]</scope>
    <source>
        <strain evidence="2">Collinsella_aerofaciens_MC2</strain>
    </source>
</reference>
<feature type="transmembrane region" description="Helical" evidence="1">
    <location>
        <begin position="191"/>
        <end position="217"/>
    </location>
</feature>
<feature type="transmembrane region" description="Helical" evidence="1">
    <location>
        <begin position="223"/>
        <end position="243"/>
    </location>
</feature>
<feature type="transmembrane region" description="Helical" evidence="1">
    <location>
        <begin position="154"/>
        <end position="171"/>
    </location>
</feature>
<dbReference type="RefSeq" id="WP_152077324.1">
    <property type="nucleotide sequence ID" value="NZ_CAAKNU010000099.1"/>
</dbReference>
<proteinExistence type="predicted"/>
<protein>
    <submittedName>
        <fullName evidence="2">Uncharacterized protein</fullName>
    </submittedName>
</protein>
<keyword evidence="1" id="KW-0812">Transmembrane</keyword>
<keyword evidence="1" id="KW-1133">Transmembrane helix</keyword>